<evidence type="ECO:0000256" key="1">
    <source>
        <dbReference type="ARBA" id="ARBA00017228"/>
    </source>
</evidence>
<keyword evidence="5" id="KW-1185">Reference proteome</keyword>
<reference evidence="4 5" key="1">
    <citation type="submission" date="2018-08" db="EMBL/GenBank/DDBJ databases">
        <title>Actinomadura spongicola sp. nov., isolated from marine sponge Leucetta chagosensis.</title>
        <authorList>
            <person name="Li L."/>
            <person name="Lin H.W."/>
        </authorList>
    </citation>
    <scope>NUCLEOTIDE SEQUENCE [LARGE SCALE GENOMIC DNA]</scope>
    <source>
        <strain evidence="4 5">LHW52907</strain>
    </source>
</reference>
<dbReference type="EMBL" id="QVNQ01000012">
    <property type="protein sequence ID" value="RFS81640.1"/>
    <property type="molecule type" value="Genomic_DNA"/>
</dbReference>
<dbReference type="SFLD" id="SFLDG01065">
    <property type="entry name" value="anaerobic_coproporphyrinogen-I"/>
    <property type="match status" value="1"/>
</dbReference>
<dbReference type="SMART" id="SM00729">
    <property type="entry name" value="Elp3"/>
    <property type="match status" value="1"/>
</dbReference>
<dbReference type="CDD" id="cd01335">
    <property type="entry name" value="Radical_SAM"/>
    <property type="match status" value="1"/>
</dbReference>
<evidence type="ECO:0000259" key="3">
    <source>
        <dbReference type="PROSITE" id="PS51918"/>
    </source>
</evidence>
<dbReference type="InterPro" id="IPR034505">
    <property type="entry name" value="Coproporphyrinogen-III_oxidase"/>
</dbReference>
<dbReference type="GO" id="GO:0005737">
    <property type="term" value="C:cytoplasm"/>
    <property type="evidence" value="ECO:0007669"/>
    <property type="project" value="TreeGrafter"/>
</dbReference>
<dbReference type="Proteomes" id="UP000262882">
    <property type="component" value="Unassembled WGS sequence"/>
</dbReference>
<feature type="domain" description="Radical SAM core" evidence="3">
    <location>
        <begin position="202"/>
        <end position="438"/>
    </location>
</feature>
<dbReference type="Pfam" id="PF06969">
    <property type="entry name" value="HemN_C"/>
    <property type="match status" value="1"/>
</dbReference>
<name>A0A372G8D4_9ACTN</name>
<organism evidence="4 5">
    <name type="scientific">Actinomadura spongiicola</name>
    <dbReference type="NCBI Taxonomy" id="2303421"/>
    <lineage>
        <taxon>Bacteria</taxon>
        <taxon>Bacillati</taxon>
        <taxon>Actinomycetota</taxon>
        <taxon>Actinomycetes</taxon>
        <taxon>Streptosporangiales</taxon>
        <taxon>Thermomonosporaceae</taxon>
        <taxon>Actinomadura</taxon>
    </lineage>
</organism>
<dbReference type="GO" id="GO:0003824">
    <property type="term" value="F:catalytic activity"/>
    <property type="evidence" value="ECO:0007669"/>
    <property type="project" value="InterPro"/>
</dbReference>
<evidence type="ECO:0000256" key="2">
    <source>
        <dbReference type="SAM" id="MobiDB-lite"/>
    </source>
</evidence>
<proteinExistence type="predicted"/>
<feature type="compositionally biased region" description="Basic residues" evidence="2">
    <location>
        <begin position="44"/>
        <end position="53"/>
    </location>
</feature>
<evidence type="ECO:0000313" key="5">
    <source>
        <dbReference type="Proteomes" id="UP000262882"/>
    </source>
</evidence>
<dbReference type="PANTHER" id="PTHR13932:SF5">
    <property type="entry name" value="RADICAL S-ADENOSYL METHIONINE DOMAIN-CONTAINING PROTEIN 1, MITOCHONDRIAL"/>
    <property type="match status" value="1"/>
</dbReference>
<sequence length="597" mass="67461">MDVRRRRPAVRARHRRVPHGLRGRRRVLQQADTARFSTAVTVRRKPLGTRVRRDRTEVAAQPDRPRRRDHGAAARRPSPVHVGERRVPAPAQLVLPGRRHTLRRGHPRQSRRRASTHRRAHRPVVLTDAPPLLRHRVLRPWDRVRRGRPHRAPHRPRGRLDRPVRGVRTVVNPYQAYVYAYPHKTAYRPFPVPPALRDVWAGESLDALFLYLHVPFCEMRCGFCNLFTRTGAPEELTGAYLDALDRQATAVLDALGDAGSFATAAFGGGTPTYLTAHELERLCDIAGRFPGFGAIPLGVETSPATATTDRLTVLADRGTTRISIGVQTFLDDEARAAVRPQKRAEVEAALGRIRAVGFPTLNIDLIYGIDGQTPTTWTRSLDAALAWRPEEIYLYPLYVRPLTGLGHRAKDWDDHRLGLYRIGRDHLLAEGYEQVSMRMFRLPSDTANGTEYCCQTDGMVGLGCGARSYTSRLHYSFEYAVETRAVRSIIDDYVREDDFTTARVGFPLDDDERRRRHLIQSLLQAEGLNRSLYRSRFGTDPLDDFPLDLKTFQDRGWLDTSGSTLRLTSEGLAYSDAIGPALFSPQVQALMASYEAR</sequence>
<evidence type="ECO:0000313" key="4">
    <source>
        <dbReference type="EMBL" id="RFS81640.1"/>
    </source>
</evidence>
<dbReference type="Gene3D" id="3.30.750.200">
    <property type="match status" value="1"/>
</dbReference>
<dbReference type="PANTHER" id="PTHR13932">
    <property type="entry name" value="COPROPORPHYRINIGEN III OXIDASE"/>
    <property type="match status" value="1"/>
</dbReference>
<dbReference type="OrthoDB" id="9808022at2"/>
<accession>A0A372G8D4</accession>
<dbReference type="PROSITE" id="PS51918">
    <property type="entry name" value="RADICAL_SAM"/>
    <property type="match status" value="1"/>
</dbReference>
<dbReference type="InterPro" id="IPR058240">
    <property type="entry name" value="rSAM_sf"/>
</dbReference>
<dbReference type="InterPro" id="IPR007197">
    <property type="entry name" value="rSAM"/>
</dbReference>
<dbReference type="NCBIfam" id="NF006067">
    <property type="entry name" value="PRK08208.1"/>
    <property type="match status" value="1"/>
</dbReference>
<dbReference type="Pfam" id="PF04055">
    <property type="entry name" value="Radical_SAM"/>
    <property type="match status" value="1"/>
</dbReference>
<dbReference type="InterPro" id="IPR006638">
    <property type="entry name" value="Elp3/MiaA/NifB-like_rSAM"/>
</dbReference>
<dbReference type="AlphaFoldDB" id="A0A372G8D4"/>
<feature type="region of interest" description="Disordered" evidence="2">
    <location>
        <begin position="44"/>
        <end position="82"/>
    </location>
</feature>
<dbReference type="InterPro" id="IPR010723">
    <property type="entry name" value="HemN_C"/>
</dbReference>
<comment type="caution">
    <text evidence="4">The sequence shown here is derived from an EMBL/GenBank/DDBJ whole genome shotgun (WGS) entry which is preliminary data.</text>
</comment>
<dbReference type="SFLD" id="SFLDS00029">
    <property type="entry name" value="Radical_SAM"/>
    <property type="match status" value="1"/>
</dbReference>
<feature type="compositionally biased region" description="Basic and acidic residues" evidence="2">
    <location>
        <begin position="63"/>
        <end position="72"/>
    </location>
</feature>
<dbReference type="SUPFAM" id="SSF102114">
    <property type="entry name" value="Radical SAM enzymes"/>
    <property type="match status" value="1"/>
</dbReference>
<dbReference type="GO" id="GO:0006779">
    <property type="term" value="P:porphyrin-containing compound biosynthetic process"/>
    <property type="evidence" value="ECO:0007669"/>
    <property type="project" value="TreeGrafter"/>
</dbReference>
<protein>
    <recommendedName>
        <fullName evidence="1">Heme chaperone HemW</fullName>
    </recommendedName>
</protein>
<dbReference type="GO" id="GO:0051539">
    <property type="term" value="F:4 iron, 4 sulfur cluster binding"/>
    <property type="evidence" value="ECO:0007669"/>
    <property type="project" value="TreeGrafter"/>
</dbReference>
<gene>
    <name evidence="4" type="ORF">D0T12_30570</name>
</gene>